<dbReference type="EMBL" id="ABEU02000006">
    <property type="protein sequence ID" value="PNR52574.1"/>
    <property type="molecule type" value="Genomic_DNA"/>
</dbReference>
<dbReference type="AlphaFoldDB" id="A0A2K1KFL4"/>
<dbReference type="Proteomes" id="UP000006727">
    <property type="component" value="Chromosome 6"/>
</dbReference>
<reference evidence="1 3" key="1">
    <citation type="journal article" date="2008" name="Science">
        <title>The Physcomitrella genome reveals evolutionary insights into the conquest of land by plants.</title>
        <authorList>
            <person name="Rensing S."/>
            <person name="Lang D."/>
            <person name="Zimmer A."/>
            <person name="Terry A."/>
            <person name="Salamov A."/>
            <person name="Shapiro H."/>
            <person name="Nishiyama T."/>
            <person name="Perroud P.-F."/>
            <person name="Lindquist E."/>
            <person name="Kamisugi Y."/>
            <person name="Tanahashi T."/>
            <person name="Sakakibara K."/>
            <person name="Fujita T."/>
            <person name="Oishi K."/>
            <person name="Shin-I T."/>
            <person name="Kuroki Y."/>
            <person name="Toyoda A."/>
            <person name="Suzuki Y."/>
            <person name="Hashimoto A."/>
            <person name="Yamaguchi K."/>
            <person name="Sugano A."/>
            <person name="Kohara Y."/>
            <person name="Fujiyama A."/>
            <person name="Anterola A."/>
            <person name="Aoki S."/>
            <person name="Ashton N."/>
            <person name="Barbazuk W.B."/>
            <person name="Barker E."/>
            <person name="Bennetzen J."/>
            <person name="Bezanilla M."/>
            <person name="Blankenship R."/>
            <person name="Cho S.H."/>
            <person name="Dutcher S."/>
            <person name="Estelle M."/>
            <person name="Fawcett J.A."/>
            <person name="Gundlach H."/>
            <person name="Hanada K."/>
            <person name="Heyl A."/>
            <person name="Hicks K.A."/>
            <person name="Hugh J."/>
            <person name="Lohr M."/>
            <person name="Mayer K."/>
            <person name="Melkozernov A."/>
            <person name="Murata T."/>
            <person name="Nelson D."/>
            <person name="Pils B."/>
            <person name="Prigge M."/>
            <person name="Reiss B."/>
            <person name="Renner T."/>
            <person name="Rombauts S."/>
            <person name="Rushton P."/>
            <person name="Sanderfoot A."/>
            <person name="Schween G."/>
            <person name="Shiu S.-H."/>
            <person name="Stueber K."/>
            <person name="Theodoulou F.L."/>
            <person name="Tu H."/>
            <person name="Van de Peer Y."/>
            <person name="Verrier P.J."/>
            <person name="Waters E."/>
            <person name="Wood A."/>
            <person name="Yang L."/>
            <person name="Cove D."/>
            <person name="Cuming A."/>
            <person name="Hasebe M."/>
            <person name="Lucas S."/>
            <person name="Mishler D.B."/>
            <person name="Reski R."/>
            <person name="Grigoriev I."/>
            <person name="Quatrano R.S."/>
            <person name="Boore J.L."/>
        </authorList>
    </citation>
    <scope>NUCLEOTIDE SEQUENCE [LARGE SCALE GENOMIC DNA]</scope>
    <source>
        <strain evidence="2 3">cv. Gransden 2004</strain>
    </source>
</reference>
<reference evidence="2" key="3">
    <citation type="submission" date="2020-12" db="UniProtKB">
        <authorList>
            <consortium name="EnsemblPlants"/>
        </authorList>
    </citation>
    <scope>IDENTIFICATION</scope>
</reference>
<organism evidence="1">
    <name type="scientific">Physcomitrium patens</name>
    <name type="common">Spreading-leaved earth moss</name>
    <name type="synonym">Physcomitrella patens</name>
    <dbReference type="NCBI Taxonomy" id="3218"/>
    <lineage>
        <taxon>Eukaryota</taxon>
        <taxon>Viridiplantae</taxon>
        <taxon>Streptophyta</taxon>
        <taxon>Embryophyta</taxon>
        <taxon>Bryophyta</taxon>
        <taxon>Bryophytina</taxon>
        <taxon>Bryopsida</taxon>
        <taxon>Funariidae</taxon>
        <taxon>Funariales</taxon>
        <taxon>Funariaceae</taxon>
        <taxon>Physcomitrium</taxon>
    </lineage>
</organism>
<dbReference type="EnsemblPlants" id="Pp3c6_14840V3.1">
    <property type="protein sequence ID" value="PAC:32977485.CDS.1"/>
    <property type="gene ID" value="Pp3c6_14840"/>
</dbReference>
<evidence type="ECO:0000313" key="2">
    <source>
        <dbReference type="EnsemblPlants" id="PAC:32977485.CDS.1"/>
    </source>
</evidence>
<accession>A0A2K1KFL4</accession>
<keyword evidence="3" id="KW-1185">Reference proteome</keyword>
<name>A0A2K1KFL4_PHYPA</name>
<evidence type="ECO:0000313" key="1">
    <source>
        <dbReference type="EMBL" id="PNR52574.1"/>
    </source>
</evidence>
<reference evidence="1 3" key="2">
    <citation type="journal article" date="2018" name="Plant J.">
        <title>The Physcomitrella patens chromosome-scale assembly reveals moss genome structure and evolution.</title>
        <authorList>
            <person name="Lang D."/>
            <person name="Ullrich K.K."/>
            <person name="Murat F."/>
            <person name="Fuchs J."/>
            <person name="Jenkins J."/>
            <person name="Haas F.B."/>
            <person name="Piednoel M."/>
            <person name="Gundlach H."/>
            <person name="Van Bel M."/>
            <person name="Meyberg R."/>
            <person name="Vives C."/>
            <person name="Morata J."/>
            <person name="Symeonidi A."/>
            <person name="Hiss M."/>
            <person name="Muchero W."/>
            <person name="Kamisugi Y."/>
            <person name="Saleh O."/>
            <person name="Blanc G."/>
            <person name="Decker E.L."/>
            <person name="van Gessel N."/>
            <person name="Grimwood J."/>
            <person name="Hayes R.D."/>
            <person name="Graham S.W."/>
            <person name="Gunter L.E."/>
            <person name="McDaniel S.F."/>
            <person name="Hoernstein S.N.W."/>
            <person name="Larsson A."/>
            <person name="Li F.W."/>
            <person name="Perroud P.F."/>
            <person name="Phillips J."/>
            <person name="Ranjan P."/>
            <person name="Rokshar D.S."/>
            <person name="Rothfels C.J."/>
            <person name="Schneider L."/>
            <person name="Shu S."/>
            <person name="Stevenson D.W."/>
            <person name="Thummler F."/>
            <person name="Tillich M."/>
            <person name="Villarreal Aguilar J.C."/>
            <person name="Widiez T."/>
            <person name="Wong G.K."/>
            <person name="Wymore A."/>
            <person name="Zhang Y."/>
            <person name="Zimmer A.D."/>
            <person name="Quatrano R.S."/>
            <person name="Mayer K.F.X."/>
            <person name="Goodstein D."/>
            <person name="Casacuberta J.M."/>
            <person name="Vandepoele K."/>
            <person name="Reski R."/>
            <person name="Cuming A.C."/>
            <person name="Tuskan G.A."/>
            <person name="Maumus F."/>
            <person name="Salse J."/>
            <person name="Schmutz J."/>
            <person name="Rensing S.A."/>
        </authorList>
    </citation>
    <scope>NUCLEOTIDE SEQUENCE [LARGE SCALE GENOMIC DNA]</scope>
    <source>
        <strain evidence="2 3">cv. Gransden 2004</strain>
    </source>
</reference>
<gene>
    <name evidence="1" type="ORF">PHYPA_008948</name>
</gene>
<dbReference type="InParanoid" id="A0A2K1KFL4"/>
<dbReference type="EnsemblPlants" id="Pp3c6_14840V3.2">
    <property type="protein sequence ID" value="PAC:32977486.CDS.1"/>
    <property type="gene ID" value="Pp3c6_14840"/>
</dbReference>
<evidence type="ECO:0000313" key="3">
    <source>
        <dbReference type="Proteomes" id="UP000006727"/>
    </source>
</evidence>
<sequence length="89" mass="9854">MVRLANAFFSIHDLSMVPCRNDAIEFSDMCFTEGFSVAFLGCCQARFRGVWVWVTDYHSRSVLSLNANSEGCSRDGSFVSEADDIGSRG</sequence>
<proteinExistence type="predicted"/>
<dbReference type="Gramene" id="Pp3c6_14840V3.2">
    <property type="protein sequence ID" value="PAC:32977486.CDS.1"/>
    <property type="gene ID" value="Pp3c6_14840"/>
</dbReference>
<protein>
    <submittedName>
        <fullName evidence="1 2">Uncharacterized protein</fullName>
    </submittedName>
</protein>
<dbReference type="Gramene" id="Pp3c6_14840V3.1">
    <property type="protein sequence ID" value="PAC:32977485.CDS.1"/>
    <property type="gene ID" value="Pp3c6_14840"/>
</dbReference>